<keyword evidence="3" id="KW-1185">Reference proteome</keyword>
<comment type="caution">
    <text evidence="2">The sequence shown here is derived from an EMBL/GenBank/DDBJ whole genome shotgun (WGS) entry which is preliminary data.</text>
</comment>
<proteinExistence type="predicted"/>
<dbReference type="AlphaFoldDB" id="A0AAW0TQY3"/>
<evidence type="ECO:0000256" key="1">
    <source>
        <dbReference type="SAM" id="MobiDB-lite"/>
    </source>
</evidence>
<evidence type="ECO:0000313" key="2">
    <source>
        <dbReference type="EMBL" id="KAK8389769.1"/>
    </source>
</evidence>
<protein>
    <submittedName>
        <fullName evidence="2">Uncharacterized protein</fullName>
    </submittedName>
</protein>
<gene>
    <name evidence="2" type="ORF">O3P69_009043</name>
</gene>
<name>A0AAW0TQY3_SCYPA</name>
<feature type="region of interest" description="Disordered" evidence="1">
    <location>
        <begin position="229"/>
        <end position="248"/>
    </location>
</feature>
<dbReference type="Proteomes" id="UP001487740">
    <property type="component" value="Unassembled WGS sequence"/>
</dbReference>
<feature type="compositionally biased region" description="Low complexity" evidence="1">
    <location>
        <begin position="234"/>
        <end position="248"/>
    </location>
</feature>
<feature type="region of interest" description="Disordered" evidence="1">
    <location>
        <begin position="160"/>
        <end position="206"/>
    </location>
</feature>
<evidence type="ECO:0000313" key="3">
    <source>
        <dbReference type="Proteomes" id="UP001487740"/>
    </source>
</evidence>
<reference evidence="2 3" key="1">
    <citation type="submission" date="2023-03" db="EMBL/GenBank/DDBJ databases">
        <title>High-quality genome of Scylla paramamosain provides insights in environmental adaptation.</title>
        <authorList>
            <person name="Zhang L."/>
        </authorList>
    </citation>
    <scope>NUCLEOTIDE SEQUENCE [LARGE SCALE GENOMIC DNA]</scope>
    <source>
        <strain evidence="2">LZ_2023a</strain>
        <tissue evidence="2">Muscle</tissue>
    </source>
</reference>
<feature type="compositionally biased region" description="Low complexity" evidence="1">
    <location>
        <begin position="181"/>
        <end position="190"/>
    </location>
</feature>
<sequence length="248" mass="26983">MHQCEALPRYQIQTRVRWRLGMPQTTTPESCGSQTQRTLSSQSEEPGDFEFCQFVFAVCQFVLAVCQFVLAVCQFVLAVCQFVLNVCQFVIAVQGSKAPRLLSSKIPIKVPELQVKSPGLLGSKARRLSRHSGTGGEGVHCSLSPSPARRGLRERLRCTGRARRAPPSRPATVGLPPPAGRPAGAGVRPEPAARRGQSRLASLRPRVTAWRSRRIESAPWIVPGTHRLESTAIRGGRPAGVAPARPAR</sequence>
<dbReference type="EMBL" id="JARAKH010000027">
    <property type="protein sequence ID" value="KAK8389769.1"/>
    <property type="molecule type" value="Genomic_DNA"/>
</dbReference>
<accession>A0AAW0TQY3</accession>
<organism evidence="2 3">
    <name type="scientific">Scylla paramamosain</name>
    <name type="common">Mud crab</name>
    <dbReference type="NCBI Taxonomy" id="85552"/>
    <lineage>
        <taxon>Eukaryota</taxon>
        <taxon>Metazoa</taxon>
        <taxon>Ecdysozoa</taxon>
        <taxon>Arthropoda</taxon>
        <taxon>Crustacea</taxon>
        <taxon>Multicrustacea</taxon>
        <taxon>Malacostraca</taxon>
        <taxon>Eumalacostraca</taxon>
        <taxon>Eucarida</taxon>
        <taxon>Decapoda</taxon>
        <taxon>Pleocyemata</taxon>
        <taxon>Brachyura</taxon>
        <taxon>Eubrachyura</taxon>
        <taxon>Portunoidea</taxon>
        <taxon>Portunidae</taxon>
        <taxon>Portuninae</taxon>
        <taxon>Scylla</taxon>
    </lineage>
</organism>